<evidence type="ECO:0000313" key="5">
    <source>
        <dbReference type="EMBL" id="CAL1145926.1"/>
    </source>
</evidence>
<dbReference type="InterPro" id="IPR001584">
    <property type="entry name" value="Integrase_cat-core"/>
</dbReference>
<name>A0A9P1CJJ4_9DINO</name>
<reference evidence="5" key="2">
    <citation type="submission" date="2024-04" db="EMBL/GenBank/DDBJ databases">
        <authorList>
            <person name="Chen Y."/>
            <person name="Shah S."/>
            <person name="Dougan E. K."/>
            <person name="Thang M."/>
            <person name="Chan C."/>
        </authorList>
    </citation>
    <scope>NUCLEOTIDE SEQUENCE [LARGE SCALE GENOMIC DNA]</scope>
</reference>
<dbReference type="InterPro" id="IPR012337">
    <property type="entry name" value="RNaseH-like_sf"/>
</dbReference>
<gene>
    <name evidence="4" type="ORF">C1SCF055_LOCUS19372</name>
</gene>
<dbReference type="SMART" id="SM00322">
    <property type="entry name" value="KH"/>
    <property type="match status" value="1"/>
</dbReference>
<reference evidence="4" key="1">
    <citation type="submission" date="2022-10" db="EMBL/GenBank/DDBJ databases">
        <authorList>
            <person name="Chen Y."/>
            <person name="Dougan E. K."/>
            <person name="Chan C."/>
            <person name="Rhodes N."/>
            <person name="Thang M."/>
        </authorList>
    </citation>
    <scope>NUCLEOTIDE SEQUENCE</scope>
</reference>
<evidence type="ECO:0000313" key="7">
    <source>
        <dbReference type="Proteomes" id="UP001152797"/>
    </source>
</evidence>
<feature type="region of interest" description="Disordered" evidence="2">
    <location>
        <begin position="1815"/>
        <end position="1842"/>
    </location>
</feature>
<accession>A0A9P1CJJ4</accession>
<dbReference type="InterPro" id="IPR004088">
    <property type="entry name" value="KH_dom_type_1"/>
</dbReference>
<dbReference type="EMBL" id="CAMXCT020001726">
    <property type="protein sequence ID" value="CAL1145926.1"/>
    <property type="molecule type" value="Genomic_DNA"/>
</dbReference>
<feature type="compositionally biased region" description="Low complexity" evidence="2">
    <location>
        <begin position="435"/>
        <end position="451"/>
    </location>
</feature>
<evidence type="ECO:0000313" key="6">
    <source>
        <dbReference type="EMBL" id="CAL4779863.1"/>
    </source>
</evidence>
<dbReference type="PROSITE" id="PS50084">
    <property type="entry name" value="KH_TYPE_1"/>
    <property type="match status" value="1"/>
</dbReference>
<evidence type="ECO:0000256" key="1">
    <source>
        <dbReference type="PROSITE-ProRule" id="PRU00117"/>
    </source>
</evidence>
<feature type="compositionally biased region" description="Polar residues" evidence="2">
    <location>
        <begin position="577"/>
        <end position="592"/>
    </location>
</feature>
<dbReference type="GO" id="GO:0006508">
    <property type="term" value="P:proteolysis"/>
    <property type="evidence" value="ECO:0007669"/>
    <property type="project" value="UniProtKB-KW"/>
</dbReference>
<keyword evidence="1" id="KW-0694">RNA-binding</keyword>
<feature type="compositionally biased region" description="Basic residues" evidence="2">
    <location>
        <begin position="130"/>
        <end position="142"/>
    </location>
</feature>
<dbReference type="OrthoDB" id="444827at2759"/>
<dbReference type="PROSITE" id="PS50994">
    <property type="entry name" value="INTEGRASE"/>
    <property type="match status" value="1"/>
</dbReference>
<dbReference type="InterPro" id="IPR036612">
    <property type="entry name" value="KH_dom_type_1_sf"/>
</dbReference>
<dbReference type="Proteomes" id="UP001152797">
    <property type="component" value="Unassembled WGS sequence"/>
</dbReference>
<dbReference type="Gene3D" id="3.30.420.10">
    <property type="entry name" value="Ribonuclease H-like superfamily/Ribonuclease H"/>
    <property type="match status" value="1"/>
</dbReference>
<evidence type="ECO:0000256" key="2">
    <source>
        <dbReference type="SAM" id="MobiDB-lite"/>
    </source>
</evidence>
<dbReference type="Pfam" id="PF00013">
    <property type="entry name" value="KH_1"/>
    <property type="match status" value="1"/>
</dbReference>
<dbReference type="InterPro" id="IPR013103">
    <property type="entry name" value="RVT_2"/>
</dbReference>
<keyword evidence="6" id="KW-0378">Hydrolase</keyword>
<feature type="region of interest" description="Disordered" evidence="2">
    <location>
        <begin position="536"/>
        <end position="555"/>
    </location>
</feature>
<feature type="region of interest" description="Disordered" evidence="2">
    <location>
        <begin position="571"/>
        <end position="610"/>
    </location>
</feature>
<feature type="region of interest" description="Disordered" evidence="2">
    <location>
        <begin position="892"/>
        <end position="929"/>
    </location>
</feature>
<dbReference type="EMBL" id="CAMXCT030001726">
    <property type="protein sequence ID" value="CAL4779863.1"/>
    <property type="molecule type" value="Genomic_DNA"/>
</dbReference>
<evidence type="ECO:0000259" key="3">
    <source>
        <dbReference type="PROSITE" id="PS50994"/>
    </source>
</evidence>
<comment type="caution">
    <text evidence="4">The sequence shown here is derived from an EMBL/GenBank/DDBJ whole genome shotgun (WGS) entry which is preliminary data.</text>
</comment>
<dbReference type="GO" id="GO:0003723">
    <property type="term" value="F:RNA binding"/>
    <property type="evidence" value="ECO:0007669"/>
    <property type="project" value="UniProtKB-UniRule"/>
</dbReference>
<dbReference type="EMBL" id="CAMXCT010001726">
    <property type="protein sequence ID" value="CAI3992551.1"/>
    <property type="molecule type" value="Genomic_DNA"/>
</dbReference>
<protein>
    <submittedName>
        <fullName evidence="6">Copia protein (Gag-int-pol protein) [Cleaved into: Copia VLP protein Copia protease ]</fullName>
    </submittedName>
</protein>
<feature type="region of interest" description="Disordered" evidence="2">
    <location>
        <begin position="110"/>
        <end position="227"/>
    </location>
</feature>
<feature type="domain" description="Integrase catalytic" evidence="3">
    <location>
        <begin position="1412"/>
        <end position="1578"/>
    </location>
</feature>
<dbReference type="GO" id="GO:0008233">
    <property type="term" value="F:peptidase activity"/>
    <property type="evidence" value="ECO:0007669"/>
    <property type="project" value="UniProtKB-KW"/>
</dbReference>
<proteinExistence type="predicted"/>
<keyword evidence="6" id="KW-0645">Protease</keyword>
<dbReference type="Pfam" id="PF07727">
    <property type="entry name" value="RVT_2"/>
    <property type="match status" value="1"/>
</dbReference>
<organism evidence="4">
    <name type="scientific">Cladocopium goreaui</name>
    <dbReference type="NCBI Taxonomy" id="2562237"/>
    <lineage>
        <taxon>Eukaryota</taxon>
        <taxon>Sar</taxon>
        <taxon>Alveolata</taxon>
        <taxon>Dinophyceae</taxon>
        <taxon>Suessiales</taxon>
        <taxon>Symbiodiniaceae</taxon>
        <taxon>Cladocopium</taxon>
    </lineage>
</organism>
<sequence length="2771" mass="309277">MPSYSKMKQELAGSADHAAQYAHSVESFDIYTDLDDYLFDNSVDFGNPEDDNPDLTNRSTAGNLWECLRCGNRVFSWDNASNDWHCNACFSYEYFDPTLPAKKQTAGGTWVFMPRGSSEPPQVPPSSAASRRRHRARRRRRVGGSNPGDPDDGDDGREWAESEVPTLDPPMDVTPAGSNVANNRGNHQNGGDPIAALTDALRQLTRDNDRGRGPSTSTDSWVSAMGPQRGVKFRGGAPPVPPSWSYNSSDLRAYEKFEKKVRIWALHAKHFMTDSEAALTLYTSLKGEAEQELEFVDINTIYHKDGVDTILNHLKQAFQQKTVYIKRQYLHDYETIGRWPGETLRTFINRYRRVESSLRAIGVDICLTYDDESRGSRLLDRSRLTLEQQRLVLVGTNQSLSFESVRAALMLQYPEHKPSPPVAGRDASTAPFQTKGNSGKGSSSSSSSSNSPSVANGKGKGKDKGYKRVYQTETIPEEAPEDDAGDEPEADQEAEDDGNIPEQDAQDNEDADVDDGDMDVAHLTEVLTVTARKLASVTQGRKFSGQPRKSIAEKKKTSICAACGQRGHWAGDAECDQSGSQDAKNNSSSTSAAPKGKERGHKGKDDGASKKVMTVHHSTGFDSTVEYFPHHAPSHPHFTMVCTAPYVCLSTVSGDTTGYMIMDTACQRCCCGTQWIALQADKLASWKLKVFEEASHEQFQFGAGEPVLSTLKVWMPSAIEKQCLIFGVNVVDTSIPFLGSLRLLKRLGGVIDLIQQVVYFSKLDVTTPLKRIGGHLAIDILNFPPQPNRLRVWSQISDAGFNDPEVASVFNLQQVNFDDDGTATLALPATRSQLMPSSSDCDHDALRPRGEKALEASMRKAADAVGNCSSALPTGSPPWVDPLRRLRELPQEPRENEGQEEETGQVQSASQAIGHRHLPEPAPGSVPAQGVQAPRQQARQFRDMRDLQGQMGVGRNRLEVAWMLLQIITASTVFLNNSGWVNPSANDASDGIPSGTSSFDWCHAQGAASTKQQDWQDQVQASFHDLFGSRTHEARRDPDSGSGDLRSGVQLQLAPGRRKRLTGDLKKSIKIGEAEVLVLNNLPNESSKTNAVDLLELYAGAGKATLMAKQYGLNALEPFDKNEGKDLDDPEQKRLVERAIERFKPLLLMLGFPCTFWCLLNENCNYSWRMHELEALRNEQRPLLQWTCYLIEIQVGLGNFFLFESTLRCRIWDEPCVIKLAQLPGVVEVLCDAGAFGAADRDGFPIIKTHKFLTNSPILASSLHRRLSAQERQVCKPLEGINVTRSQEYPDAMVRSILRALKDHARQVTPNRFDYHKVFSAQPLDDAEAWKKLLDDVQNTFAGSAVKSLILQPGQELYEKVSKLVPWELTRVQIVSTPITRRMPKDAAFTHRGAALLFADQSLSVEAEDLANVRFPKQRFTKAVNAAILFYGLADDDGSGPQHQPQLDEAEARLPAVRLHSRASAHVADQFRRSWLMPYGYPLVCEVDADGAFEGEFRLKLEEAGVHLVVIPPEAHWRIGTVERKNAVLRTVVEKLLDENAVVSGDGLDWVLTAAVQALNSTTASKGRSPYQAVFGRLPRFPGDLMSDDRALVVSDNQMIAEELRCQALRVIDETRASHVIKRALLRKTKPNKDESKQILPGSLAAYWRWTKRSSGKKRGGYVLGRLLHHDPDGKSAWLQAGTTTVQVTYEQLRPTFGLESWAPNMADIRALSRMHQSTSNMDFGVTIADQDHRKMNPWNLRSHQLLKMNLCCSSGTSLSLLSRHRHGQGWPYYSFVATQVPEENYHLVERITDGWDGNVTHISPVTSKAFKTANEKTGEVDLSSDSSNDEEAPSMDVMTRQERKAMDREIPWRVIADGPPDVLELYVQANKKEFESWKTWGSIYALPKEEIQKIKNTPSLKRRIIPSRNAYRDKLRGAGPTIKAKCRTVVLGCQDPDLATLSRSSPTPSKLSEMVLLQIAVSGMNAQVELTGKIWHLWSGDVSTAFLQGEPEERPLPIFMRSPRDGIQRLAQTFPDELYGIAGNLYGFASAPRTWWKNVLSTAQKKDFKQHRYDKCMLIKKDKENKLLVVMIIHVDDFLVTFREDYPLQELEDMFRWGSKTLLTMDNEIVFRGKEIRLHKVHNKFVLKVTQKAFIDEMTIGKLDRGRLQAESLTPDEWKEFRSVAGSLQWLGGQTRPDLCSAVSLANRGAETKPKDLRTLYDYMEVAKKTPDLGLTFNTVPFNRAAVLIGYGDSSWANAPGGKSQIGSLVLIASPDCFEHRASVSILDWKSARSPRVTRSTLASEANAMDETVDRCTYANYFLTELLYGGTKDGEPRLERALRQLQCTDCKSLYDAVISENPSTTEKRTMIAIRSVQDFIHEDDCRWVPTDVMWADVLTKEDRQLCEAFQAWVAFDKGVWPSREVPCRQVRQRRKAAPCLVDGAEVEARFPATAENPAFWCSAFVVQEAKEEAHTAVAYVCYVSGKGELTLPLEALRAPSEEPSLNPLAFTRVAMEVEPSLRAWLSLGDCRGCLEQIRSVCSLHLATPGVQNPDGGNGVVVQELDSIILLGSDEATARAQMVVKIHLQHQEEVEAFHRRRRKKLALLQELEAKSVGKDATISFEVQQELVGRTCGRAGERVQRIEKECEVEVRLAGDDEALQKTFLIYGEPKKAQAARDALELHRLEYKLSEESLAWFRKDNRILMDIAKKAELAAANLQDEGLELLGAVSSLEDAQMLLENHLEYLPVYQEMDRQQEEIQRSFEALEASKPTGALAKFGKSFFKEEYFS</sequence>
<evidence type="ECO:0000313" key="4">
    <source>
        <dbReference type="EMBL" id="CAI3992551.1"/>
    </source>
</evidence>
<keyword evidence="7" id="KW-1185">Reference proteome</keyword>
<feature type="compositionally biased region" description="Acidic residues" evidence="2">
    <location>
        <begin position="475"/>
        <end position="516"/>
    </location>
</feature>
<dbReference type="SUPFAM" id="SSF53098">
    <property type="entry name" value="Ribonuclease H-like"/>
    <property type="match status" value="1"/>
</dbReference>
<dbReference type="InterPro" id="IPR036397">
    <property type="entry name" value="RNaseH_sf"/>
</dbReference>
<dbReference type="SUPFAM" id="SSF54791">
    <property type="entry name" value="Eukaryotic type KH-domain (KH-domain type I)"/>
    <property type="match status" value="1"/>
</dbReference>
<dbReference type="InterPro" id="IPR004087">
    <property type="entry name" value="KH_dom"/>
</dbReference>
<dbReference type="Gene3D" id="3.30.1370.10">
    <property type="entry name" value="K Homology domain, type 1"/>
    <property type="match status" value="1"/>
</dbReference>
<feature type="compositionally biased region" description="Polar residues" evidence="2">
    <location>
        <begin position="176"/>
        <end position="189"/>
    </location>
</feature>
<dbReference type="GO" id="GO:0015074">
    <property type="term" value="P:DNA integration"/>
    <property type="evidence" value="ECO:0007669"/>
    <property type="project" value="InterPro"/>
</dbReference>
<feature type="region of interest" description="Disordered" evidence="2">
    <location>
        <begin position="416"/>
        <end position="516"/>
    </location>
</feature>